<gene>
    <name evidence="3" type="ORF">AS026_09140</name>
</gene>
<dbReference type="Pfam" id="PF00892">
    <property type="entry name" value="EamA"/>
    <property type="match status" value="2"/>
</dbReference>
<feature type="domain" description="EamA" evidence="2">
    <location>
        <begin position="6"/>
        <end position="136"/>
    </location>
</feature>
<keyword evidence="4" id="KW-1185">Reference proteome</keyword>
<protein>
    <submittedName>
        <fullName evidence="3">Permease</fullName>
    </submittedName>
</protein>
<comment type="caution">
    <text evidence="3">The sequence shown here is derived from an EMBL/GenBank/DDBJ whole genome shotgun (WGS) entry which is preliminary data.</text>
</comment>
<accession>A0A109JK01</accession>
<dbReference type="InterPro" id="IPR037185">
    <property type="entry name" value="EmrE-like"/>
</dbReference>
<feature type="transmembrane region" description="Helical" evidence="1">
    <location>
        <begin position="203"/>
        <end position="221"/>
    </location>
</feature>
<dbReference type="OrthoDB" id="8690132at2"/>
<keyword evidence="1" id="KW-0812">Transmembrane</keyword>
<feature type="transmembrane region" description="Helical" evidence="1">
    <location>
        <begin position="233"/>
        <end position="252"/>
    </location>
</feature>
<feature type="transmembrane region" description="Helical" evidence="1">
    <location>
        <begin position="121"/>
        <end position="140"/>
    </location>
</feature>
<dbReference type="SUPFAM" id="SSF103481">
    <property type="entry name" value="Multidrug resistance efflux transporter EmrE"/>
    <property type="match status" value="2"/>
</dbReference>
<sequence>MQPRTYGMLLVSIATIMWSTAGLFVRALDLDVWTVLGWRSLFGGLALTIIILAKKRISAEPGKVPLYFYPLFGLMAAISMYGYIGALKLTTVANVLAIYATVPFVAAAIAYVWLKEKISRRVLIASMIAFVGVLIVAGFGARPQDIAGNALAFLMTLTFSILLVAARRYPALRLAPVNALGSGFCVLLCLPLMSHAIPSLQEMLVLAVFGSTTSGIAYLLFMTGGRYIPSSEAGLIGLLDVVLGPLWVWLAFSETPTLSTIIGGVIILISVFWYLWSGMARSQQPRRTLKNV</sequence>
<dbReference type="InterPro" id="IPR000620">
    <property type="entry name" value="EamA_dom"/>
</dbReference>
<evidence type="ECO:0000313" key="3">
    <source>
        <dbReference type="EMBL" id="KWV50366.1"/>
    </source>
</evidence>
<proteinExistence type="predicted"/>
<feature type="transmembrane region" description="Helical" evidence="1">
    <location>
        <begin position="146"/>
        <end position="165"/>
    </location>
</feature>
<feature type="transmembrane region" description="Helical" evidence="1">
    <location>
        <begin position="177"/>
        <end position="197"/>
    </location>
</feature>
<dbReference type="AlphaFoldDB" id="A0A109JK01"/>
<evidence type="ECO:0000256" key="1">
    <source>
        <dbReference type="SAM" id="Phobius"/>
    </source>
</evidence>
<dbReference type="PANTHER" id="PTHR22911:SF135">
    <property type="entry name" value="BLR4310 PROTEIN"/>
    <property type="match status" value="1"/>
</dbReference>
<dbReference type="PANTHER" id="PTHR22911">
    <property type="entry name" value="ACYL-MALONYL CONDENSING ENZYME-RELATED"/>
    <property type="match status" value="1"/>
</dbReference>
<evidence type="ECO:0000259" key="2">
    <source>
        <dbReference type="Pfam" id="PF00892"/>
    </source>
</evidence>
<dbReference type="EMBL" id="LNCD01000085">
    <property type="protein sequence ID" value="KWV50366.1"/>
    <property type="molecule type" value="Genomic_DNA"/>
</dbReference>
<name>A0A109JK01_9HYPH</name>
<feature type="transmembrane region" description="Helical" evidence="1">
    <location>
        <begin position="258"/>
        <end position="276"/>
    </location>
</feature>
<evidence type="ECO:0000313" key="4">
    <source>
        <dbReference type="Proteomes" id="UP000068164"/>
    </source>
</evidence>
<feature type="domain" description="EamA" evidence="2">
    <location>
        <begin position="148"/>
        <end position="274"/>
    </location>
</feature>
<feature type="transmembrane region" description="Helical" evidence="1">
    <location>
        <begin position="7"/>
        <end position="26"/>
    </location>
</feature>
<feature type="transmembrane region" description="Helical" evidence="1">
    <location>
        <begin position="32"/>
        <end position="52"/>
    </location>
</feature>
<reference evidence="3 4" key="1">
    <citation type="submission" date="2015-11" db="EMBL/GenBank/DDBJ databases">
        <title>Draft Genome Sequence of the Strain BR 10423 (Rhizobium sp.) isolated from nodules of Mimosa pudica.</title>
        <authorList>
            <person name="Barauna A.C."/>
            <person name="Zilli J.E."/>
            <person name="Simoes-Araujo J.L."/>
            <person name="Reis V.M."/>
            <person name="James E.K."/>
            <person name="Reis F.B.Jr."/>
            <person name="Rouws L.F."/>
            <person name="Passos S.R."/>
            <person name="Gois S.R."/>
        </authorList>
    </citation>
    <scope>NUCLEOTIDE SEQUENCE [LARGE SCALE GENOMIC DNA]</scope>
    <source>
        <strain evidence="3 4">BR10423</strain>
    </source>
</reference>
<keyword evidence="1" id="KW-1133">Transmembrane helix</keyword>
<feature type="transmembrane region" description="Helical" evidence="1">
    <location>
        <begin position="64"/>
        <end position="84"/>
    </location>
</feature>
<keyword evidence="1" id="KW-0472">Membrane</keyword>
<dbReference type="GO" id="GO:0016020">
    <property type="term" value="C:membrane"/>
    <property type="evidence" value="ECO:0007669"/>
    <property type="project" value="InterPro"/>
</dbReference>
<dbReference type="Proteomes" id="UP000068164">
    <property type="component" value="Unassembled WGS sequence"/>
</dbReference>
<feature type="transmembrane region" description="Helical" evidence="1">
    <location>
        <begin position="96"/>
        <end position="114"/>
    </location>
</feature>
<organism evidence="3 4">
    <name type="scientific">Rhizobium altiplani</name>
    <dbReference type="NCBI Taxonomy" id="1864509"/>
    <lineage>
        <taxon>Bacteria</taxon>
        <taxon>Pseudomonadati</taxon>
        <taxon>Pseudomonadota</taxon>
        <taxon>Alphaproteobacteria</taxon>
        <taxon>Hyphomicrobiales</taxon>
        <taxon>Rhizobiaceae</taxon>
        <taxon>Rhizobium/Agrobacterium group</taxon>
        <taxon>Rhizobium</taxon>
    </lineage>
</organism>